<dbReference type="PANTHER" id="PTHR10492">
    <property type="match status" value="1"/>
</dbReference>
<dbReference type="PANTHER" id="PTHR10492:SF57">
    <property type="entry name" value="ATP-DEPENDENT DNA HELICASE"/>
    <property type="match status" value="1"/>
</dbReference>
<dbReference type="Pfam" id="PF21530">
    <property type="entry name" value="Pif1_2B_dom"/>
    <property type="match status" value="1"/>
</dbReference>
<reference evidence="2 3" key="1">
    <citation type="submission" date="2014-03" db="EMBL/GenBank/DDBJ databases">
        <title>Draft genome of the hookworm Oesophagostomum dentatum.</title>
        <authorList>
            <person name="Mitreva M."/>
        </authorList>
    </citation>
    <scope>NUCLEOTIDE SEQUENCE [LARGE SCALE GENOMIC DNA]</scope>
    <source>
        <strain evidence="2 3">OD-Hann</strain>
    </source>
</reference>
<proteinExistence type="predicted"/>
<sequence>MILLHRKGAKGWKDLLTTEEFDGDPNPKSKFQDVAKAMDLLDSQDRWMEYFSEAKDLATPSQLRELFASAIIYGEILDVREIWERFKEDFMKDYARNMSAHIAEKLVLQDIEKQLDDSLANHEIEMPEHFEAFAEDSWNKDEEPERGNAMRATMNAGQEAIFEQEMVRVPEPCFASSDLIEEVFGEYITNNDFEALSRKVILTATNDRVQEINFKVLEKIGYQEERTYLSFDRVDSNEPNTAIEYPDEFLHSYNDSGVPPHELRLKKNCPVMLKRNLNPAGGLCNGTRLRVKELHRNLTECEFLTGERLGQRTLIPRVILTSGRNLPFTEETFLLFIGDSFP</sequence>
<evidence type="ECO:0000313" key="3">
    <source>
        <dbReference type="Proteomes" id="UP000053660"/>
    </source>
</evidence>
<feature type="domain" description="DNA helicase Pif1-like 2B" evidence="1">
    <location>
        <begin position="248"/>
        <end position="294"/>
    </location>
</feature>
<keyword evidence="3" id="KW-1185">Reference proteome</keyword>
<dbReference type="EMBL" id="KN555659">
    <property type="protein sequence ID" value="KHJ88554.1"/>
    <property type="molecule type" value="Genomic_DNA"/>
</dbReference>
<dbReference type="SUPFAM" id="SSF52540">
    <property type="entry name" value="P-loop containing nucleoside triphosphate hydrolases"/>
    <property type="match status" value="1"/>
</dbReference>
<dbReference type="OrthoDB" id="9997116at2759"/>
<organism evidence="2 3">
    <name type="scientific">Oesophagostomum dentatum</name>
    <name type="common">Nodular worm</name>
    <dbReference type="NCBI Taxonomy" id="61180"/>
    <lineage>
        <taxon>Eukaryota</taxon>
        <taxon>Metazoa</taxon>
        <taxon>Ecdysozoa</taxon>
        <taxon>Nematoda</taxon>
        <taxon>Chromadorea</taxon>
        <taxon>Rhabditida</taxon>
        <taxon>Rhabditina</taxon>
        <taxon>Rhabditomorpha</taxon>
        <taxon>Strongyloidea</taxon>
        <taxon>Strongylidae</taxon>
        <taxon>Oesophagostomum</taxon>
    </lineage>
</organism>
<evidence type="ECO:0000259" key="1">
    <source>
        <dbReference type="Pfam" id="PF21530"/>
    </source>
</evidence>
<evidence type="ECO:0000313" key="2">
    <source>
        <dbReference type="EMBL" id="KHJ88554.1"/>
    </source>
</evidence>
<accession>A0A0B1SUD2</accession>
<protein>
    <recommendedName>
        <fullName evidence="1">DNA helicase Pif1-like 2B domain-containing protein</fullName>
    </recommendedName>
</protein>
<dbReference type="InterPro" id="IPR049163">
    <property type="entry name" value="Pif1-like_2B_dom"/>
</dbReference>
<dbReference type="InterPro" id="IPR027417">
    <property type="entry name" value="P-loop_NTPase"/>
</dbReference>
<dbReference type="AlphaFoldDB" id="A0A0B1SUD2"/>
<name>A0A0B1SUD2_OESDE</name>
<dbReference type="Proteomes" id="UP000053660">
    <property type="component" value="Unassembled WGS sequence"/>
</dbReference>
<gene>
    <name evidence="2" type="ORF">OESDEN_11649</name>
</gene>